<dbReference type="PANTHER" id="PTHR24148:SF64">
    <property type="entry name" value="HETEROKARYON INCOMPATIBILITY DOMAIN-CONTAINING PROTEIN"/>
    <property type="match status" value="1"/>
</dbReference>
<dbReference type="Proteomes" id="UP000235672">
    <property type="component" value="Unassembled WGS sequence"/>
</dbReference>
<evidence type="ECO:0000313" key="3">
    <source>
        <dbReference type="Proteomes" id="UP000235672"/>
    </source>
</evidence>
<accession>A0A2J6PZ90</accession>
<keyword evidence="3" id="KW-1185">Reference proteome</keyword>
<name>A0A2J6PZ90_9HELO</name>
<dbReference type="Pfam" id="PF26639">
    <property type="entry name" value="Het-6_barrel"/>
    <property type="match status" value="1"/>
</dbReference>
<protein>
    <submittedName>
        <fullName evidence="2">HET-domain-containing protein</fullName>
    </submittedName>
</protein>
<feature type="domain" description="Heterokaryon incompatibility" evidence="1">
    <location>
        <begin position="53"/>
        <end position="232"/>
    </location>
</feature>
<dbReference type="InterPro" id="IPR052895">
    <property type="entry name" value="HetReg/Transcr_Mod"/>
</dbReference>
<dbReference type="AlphaFoldDB" id="A0A2J6PZ90"/>
<dbReference type="PANTHER" id="PTHR24148">
    <property type="entry name" value="ANKYRIN REPEAT DOMAIN-CONTAINING PROTEIN 39 HOMOLOG-RELATED"/>
    <property type="match status" value="1"/>
</dbReference>
<dbReference type="EMBL" id="KZ613490">
    <property type="protein sequence ID" value="PMD19284.1"/>
    <property type="molecule type" value="Genomic_DNA"/>
</dbReference>
<dbReference type="OrthoDB" id="3598674at2759"/>
<proteinExistence type="predicted"/>
<gene>
    <name evidence="2" type="ORF">NA56DRAFT_647342</name>
</gene>
<dbReference type="Pfam" id="PF06985">
    <property type="entry name" value="HET"/>
    <property type="match status" value="1"/>
</dbReference>
<sequence length="635" mass="71875">MSCYEYKPLDPSRREFRLLHILPENHPTSEHAASAAAVRCTVTHATLDDAPDYNALSYTWGDASITAPILVDGIELRATLNLEVGLRHLRRKDEIVTLWVDSLCINQTNIPEKNVQLQQMRDIYVQAKSVIAWLGPSYESSELAMKWIRDYGGRSHQLNIGGVGGPRLISLLDALDGLDTPSDELVDEEAMLFAADLREQLSPVNLWHVDMVTALLKLFRRAYWSRIWIVQELASASNLIFVCGSDTASDNSLYDALRLLRNFAQYQKLKWNRMVQETNFVQPSGVSLMEINTGRPINLLKFRRVAHPAPLIHLMRTFKFFSSTDPRDKVFALLGISRDAEVLGLRADYSKTCEQVYTDAARRLIHAGYLDILGIVQFPKNVPGLQSWVPDLSRTIYRAPLQQRSLERKGPPGSTRLEPKFFASATKEKIVLRRENTMDPNVLLSLHGVRVGKIEQVGMHWENEGGVGRWLHELQRLSQLNNLIDSEDEMAKHRAYAVWRAAVADQEVRQGVRKPRLADEKVHTAYEAFKEVDLNLVDEKALGDVGLSYYCEWLQSVSEGRRPLLSEGGHLGIGPCETEPGDFVFVLLGSDLPFIMRKESDTSERMQIIGEAYLHGIMDGEVMEKNLVIEMIELC</sequence>
<evidence type="ECO:0000259" key="1">
    <source>
        <dbReference type="Pfam" id="PF06985"/>
    </source>
</evidence>
<reference evidence="2 3" key="1">
    <citation type="submission" date="2016-05" db="EMBL/GenBank/DDBJ databases">
        <title>A degradative enzymes factory behind the ericoid mycorrhizal symbiosis.</title>
        <authorList>
            <consortium name="DOE Joint Genome Institute"/>
            <person name="Martino E."/>
            <person name="Morin E."/>
            <person name="Grelet G."/>
            <person name="Kuo A."/>
            <person name="Kohler A."/>
            <person name="Daghino S."/>
            <person name="Barry K."/>
            <person name="Choi C."/>
            <person name="Cichocki N."/>
            <person name="Clum A."/>
            <person name="Copeland A."/>
            <person name="Hainaut M."/>
            <person name="Haridas S."/>
            <person name="Labutti K."/>
            <person name="Lindquist E."/>
            <person name="Lipzen A."/>
            <person name="Khouja H.-R."/>
            <person name="Murat C."/>
            <person name="Ohm R."/>
            <person name="Olson A."/>
            <person name="Spatafora J."/>
            <person name="Veneault-Fourrey C."/>
            <person name="Henrissat B."/>
            <person name="Grigoriev I."/>
            <person name="Martin F."/>
            <person name="Perotto S."/>
        </authorList>
    </citation>
    <scope>NUCLEOTIDE SEQUENCE [LARGE SCALE GENOMIC DNA]</scope>
    <source>
        <strain evidence="2 3">UAMH 7357</strain>
    </source>
</reference>
<organism evidence="2 3">
    <name type="scientific">Hyaloscypha hepaticicola</name>
    <dbReference type="NCBI Taxonomy" id="2082293"/>
    <lineage>
        <taxon>Eukaryota</taxon>
        <taxon>Fungi</taxon>
        <taxon>Dikarya</taxon>
        <taxon>Ascomycota</taxon>
        <taxon>Pezizomycotina</taxon>
        <taxon>Leotiomycetes</taxon>
        <taxon>Helotiales</taxon>
        <taxon>Hyaloscyphaceae</taxon>
        <taxon>Hyaloscypha</taxon>
    </lineage>
</organism>
<dbReference type="InterPro" id="IPR010730">
    <property type="entry name" value="HET"/>
</dbReference>
<evidence type="ECO:0000313" key="2">
    <source>
        <dbReference type="EMBL" id="PMD19284.1"/>
    </source>
</evidence>